<protein>
    <submittedName>
        <fullName evidence="2">Uncharacterized protein</fullName>
    </submittedName>
</protein>
<keyword evidence="1" id="KW-0812">Transmembrane</keyword>
<keyword evidence="1" id="KW-1133">Transmembrane helix</keyword>
<dbReference type="EMBL" id="JAGGLC010000006">
    <property type="protein sequence ID" value="MBP1988151.1"/>
    <property type="molecule type" value="Genomic_DNA"/>
</dbReference>
<dbReference type="InterPro" id="IPR058328">
    <property type="entry name" value="DUF8015"/>
</dbReference>
<reference evidence="2" key="1">
    <citation type="submission" date="2021-03" db="EMBL/GenBank/DDBJ databases">
        <title>Genomic Encyclopedia of Type Strains, Phase IV (KMG-IV): sequencing the most valuable type-strain genomes for metagenomic binning, comparative biology and taxonomic classification.</title>
        <authorList>
            <person name="Goeker M."/>
        </authorList>
    </citation>
    <scope>NUCLEOTIDE SEQUENCE</scope>
    <source>
        <strain evidence="2">DSM 26232</strain>
    </source>
</reference>
<dbReference type="AlphaFoldDB" id="A0A8T4GYS4"/>
<dbReference type="Pfam" id="PF26047">
    <property type="entry name" value="DUF8015"/>
    <property type="match status" value="1"/>
</dbReference>
<feature type="transmembrane region" description="Helical" evidence="1">
    <location>
        <begin position="36"/>
        <end position="56"/>
    </location>
</feature>
<proteinExistence type="predicted"/>
<evidence type="ECO:0000256" key="1">
    <source>
        <dbReference type="SAM" id="Phobius"/>
    </source>
</evidence>
<sequence>MLPSSTPARADLHLLFIAVALAAGFGWGLASPLSLGAGGAAGSVVASLAVVDGVVLNPPTEN</sequence>
<keyword evidence="1" id="KW-0472">Membrane</keyword>
<comment type="caution">
    <text evidence="2">The sequence shown here is derived from an EMBL/GenBank/DDBJ whole genome shotgun (WGS) entry which is preliminary data.</text>
</comment>
<gene>
    <name evidence="2" type="ORF">J2753_002663</name>
</gene>
<dbReference type="RefSeq" id="WP_209492495.1">
    <property type="nucleotide sequence ID" value="NZ_JAGGLC010000006.1"/>
</dbReference>
<feature type="transmembrane region" description="Helical" evidence="1">
    <location>
        <begin position="12"/>
        <end position="30"/>
    </location>
</feature>
<accession>A0A8T4GYS4</accession>
<evidence type="ECO:0000313" key="2">
    <source>
        <dbReference type="EMBL" id="MBP1988151.1"/>
    </source>
</evidence>
<dbReference type="Proteomes" id="UP000823736">
    <property type="component" value="Unassembled WGS sequence"/>
</dbReference>
<keyword evidence="3" id="KW-1185">Reference proteome</keyword>
<organism evidence="2 3">
    <name type="scientific">Halolamina salifodinae</name>
    <dbReference type="NCBI Taxonomy" id="1202767"/>
    <lineage>
        <taxon>Archaea</taxon>
        <taxon>Methanobacteriati</taxon>
        <taxon>Methanobacteriota</taxon>
        <taxon>Stenosarchaea group</taxon>
        <taxon>Halobacteria</taxon>
        <taxon>Halobacteriales</taxon>
        <taxon>Haloferacaceae</taxon>
    </lineage>
</organism>
<name>A0A8T4GYS4_9EURY</name>
<evidence type="ECO:0000313" key="3">
    <source>
        <dbReference type="Proteomes" id="UP000823736"/>
    </source>
</evidence>